<feature type="domain" description="Glycosyl transferase family 1" evidence="2">
    <location>
        <begin position="1"/>
        <end position="57"/>
    </location>
</feature>
<gene>
    <name evidence="3" type="ORF">GCM10012282_67500</name>
</gene>
<reference evidence="3" key="1">
    <citation type="journal article" date="2014" name="Int. J. Syst. Evol. Microbiol.">
        <title>Complete genome sequence of Corynebacterium casei LMG S-19264T (=DSM 44701T), isolated from a smear-ripened cheese.</title>
        <authorList>
            <consortium name="US DOE Joint Genome Institute (JGI-PGF)"/>
            <person name="Walter F."/>
            <person name="Albersmeier A."/>
            <person name="Kalinowski J."/>
            <person name="Ruckert C."/>
        </authorList>
    </citation>
    <scope>NUCLEOTIDE SEQUENCE</scope>
    <source>
        <strain evidence="3">CGMCC 4.7272</strain>
    </source>
</reference>
<comment type="caution">
    <text evidence="3">The sequence shown here is derived from an EMBL/GenBank/DDBJ whole genome shotgun (WGS) entry which is preliminary data.</text>
</comment>
<dbReference type="GO" id="GO:0016757">
    <property type="term" value="F:glycosyltransferase activity"/>
    <property type="evidence" value="ECO:0007669"/>
    <property type="project" value="InterPro"/>
</dbReference>
<dbReference type="Proteomes" id="UP000625682">
    <property type="component" value="Unassembled WGS sequence"/>
</dbReference>
<sequence>MPSTTLEAMGLVALEAQACGLPVVYQPVPGLNDTLAASGVATDFTNPATLAKDLNRLRCTPGLLPALQAAGRTNAARYPLTTTAAALNDLGKQLA</sequence>
<evidence type="ECO:0000259" key="2">
    <source>
        <dbReference type="Pfam" id="PF00534"/>
    </source>
</evidence>
<dbReference type="Gene3D" id="3.40.50.2000">
    <property type="entry name" value="Glycogen Phosphorylase B"/>
    <property type="match status" value="1"/>
</dbReference>
<protein>
    <recommendedName>
        <fullName evidence="2">Glycosyl transferase family 1 domain-containing protein</fullName>
    </recommendedName>
</protein>
<evidence type="ECO:0000313" key="3">
    <source>
        <dbReference type="EMBL" id="GGJ60730.1"/>
    </source>
</evidence>
<name>A0A917UIE7_9ACTN</name>
<evidence type="ECO:0000313" key="4">
    <source>
        <dbReference type="Proteomes" id="UP000625682"/>
    </source>
</evidence>
<keyword evidence="1" id="KW-0808">Transferase</keyword>
<organism evidence="3 4">
    <name type="scientific">Streptomyces lacrimifluminis</name>
    <dbReference type="NCBI Taxonomy" id="1500077"/>
    <lineage>
        <taxon>Bacteria</taxon>
        <taxon>Bacillati</taxon>
        <taxon>Actinomycetota</taxon>
        <taxon>Actinomycetes</taxon>
        <taxon>Kitasatosporales</taxon>
        <taxon>Streptomycetaceae</taxon>
        <taxon>Streptomyces</taxon>
    </lineage>
</organism>
<dbReference type="SUPFAM" id="SSF53756">
    <property type="entry name" value="UDP-Glycosyltransferase/glycogen phosphorylase"/>
    <property type="match status" value="1"/>
</dbReference>
<dbReference type="InterPro" id="IPR001296">
    <property type="entry name" value="Glyco_trans_1"/>
</dbReference>
<evidence type="ECO:0000256" key="1">
    <source>
        <dbReference type="ARBA" id="ARBA00022679"/>
    </source>
</evidence>
<dbReference type="AlphaFoldDB" id="A0A917UIE7"/>
<keyword evidence="4" id="KW-1185">Reference proteome</keyword>
<accession>A0A917UIE7</accession>
<dbReference type="Pfam" id="PF00534">
    <property type="entry name" value="Glycos_transf_1"/>
    <property type="match status" value="1"/>
</dbReference>
<dbReference type="EMBL" id="BMMU01000031">
    <property type="protein sequence ID" value="GGJ60730.1"/>
    <property type="molecule type" value="Genomic_DNA"/>
</dbReference>
<reference evidence="3" key="2">
    <citation type="submission" date="2020-09" db="EMBL/GenBank/DDBJ databases">
        <authorList>
            <person name="Sun Q."/>
            <person name="Zhou Y."/>
        </authorList>
    </citation>
    <scope>NUCLEOTIDE SEQUENCE</scope>
    <source>
        <strain evidence="3">CGMCC 4.7272</strain>
    </source>
</reference>
<proteinExistence type="predicted"/>